<reference evidence="1 2" key="1">
    <citation type="journal article" date="2018" name="Front. Plant Sci.">
        <title>Red Clover (Trifolium pratense) and Zigzag Clover (T. medium) - A Picture of Genomic Similarities and Differences.</title>
        <authorList>
            <person name="Dluhosova J."/>
            <person name="Istvanek J."/>
            <person name="Nedelnik J."/>
            <person name="Repkova J."/>
        </authorList>
    </citation>
    <scope>NUCLEOTIDE SEQUENCE [LARGE SCALE GENOMIC DNA]</scope>
    <source>
        <strain evidence="2">cv. 10/8</strain>
        <tissue evidence="1">Leaf</tissue>
    </source>
</reference>
<dbReference type="EMBL" id="LXQA010838346">
    <property type="protein sequence ID" value="MCI73433.1"/>
    <property type="molecule type" value="Genomic_DNA"/>
</dbReference>
<dbReference type="AlphaFoldDB" id="A0A392UII3"/>
<proteinExistence type="predicted"/>
<comment type="caution">
    <text evidence="1">The sequence shown here is derived from an EMBL/GenBank/DDBJ whole genome shotgun (WGS) entry which is preliminary data.</text>
</comment>
<evidence type="ECO:0000313" key="1">
    <source>
        <dbReference type="EMBL" id="MCI73433.1"/>
    </source>
</evidence>
<keyword evidence="2" id="KW-1185">Reference proteome</keyword>
<dbReference type="Proteomes" id="UP000265520">
    <property type="component" value="Unassembled WGS sequence"/>
</dbReference>
<evidence type="ECO:0000313" key="2">
    <source>
        <dbReference type="Proteomes" id="UP000265520"/>
    </source>
</evidence>
<protein>
    <submittedName>
        <fullName evidence="1">Uncharacterized protein</fullName>
    </submittedName>
</protein>
<organism evidence="1 2">
    <name type="scientific">Trifolium medium</name>
    <dbReference type="NCBI Taxonomy" id="97028"/>
    <lineage>
        <taxon>Eukaryota</taxon>
        <taxon>Viridiplantae</taxon>
        <taxon>Streptophyta</taxon>
        <taxon>Embryophyta</taxon>
        <taxon>Tracheophyta</taxon>
        <taxon>Spermatophyta</taxon>
        <taxon>Magnoliopsida</taxon>
        <taxon>eudicotyledons</taxon>
        <taxon>Gunneridae</taxon>
        <taxon>Pentapetalae</taxon>
        <taxon>rosids</taxon>
        <taxon>fabids</taxon>
        <taxon>Fabales</taxon>
        <taxon>Fabaceae</taxon>
        <taxon>Papilionoideae</taxon>
        <taxon>50 kb inversion clade</taxon>
        <taxon>NPAAA clade</taxon>
        <taxon>Hologalegina</taxon>
        <taxon>IRL clade</taxon>
        <taxon>Trifolieae</taxon>
        <taxon>Trifolium</taxon>
    </lineage>
</organism>
<feature type="non-terminal residue" evidence="1">
    <location>
        <position position="1"/>
    </location>
</feature>
<name>A0A392UII3_9FABA</name>
<accession>A0A392UII3</accession>
<sequence length="59" mass="5768">ESPFIIKLHSTKAIGSKDFSQAEALSAPLAVAAAGGGTVSLIACASLATISATVTTSSF</sequence>